<dbReference type="PROSITE" id="PS50005">
    <property type="entry name" value="TPR"/>
    <property type="match status" value="1"/>
</dbReference>
<feature type="repeat" description="TPR" evidence="1">
    <location>
        <begin position="66"/>
        <end position="99"/>
    </location>
</feature>
<comment type="caution">
    <text evidence="3">The sequence shown here is derived from an EMBL/GenBank/DDBJ whole genome shotgun (WGS) entry which is preliminary data.</text>
</comment>
<dbReference type="InterPro" id="IPR011659">
    <property type="entry name" value="WD40"/>
</dbReference>
<evidence type="ECO:0000256" key="2">
    <source>
        <dbReference type="SAM" id="SignalP"/>
    </source>
</evidence>
<dbReference type="Gene3D" id="1.25.40.10">
    <property type="entry name" value="Tetratricopeptide repeat domain"/>
    <property type="match status" value="1"/>
</dbReference>
<dbReference type="OrthoDB" id="9809364at2"/>
<keyword evidence="2" id="KW-0732">Signal</keyword>
<gene>
    <name evidence="3" type="ORF">EV194_104130</name>
</gene>
<reference evidence="3 4" key="1">
    <citation type="submission" date="2019-03" db="EMBL/GenBank/DDBJ databases">
        <title>Genomic Encyclopedia of Type Strains, Phase IV (KMG-IV): sequencing the most valuable type-strain genomes for metagenomic binning, comparative biology and taxonomic classification.</title>
        <authorList>
            <person name="Goeker M."/>
        </authorList>
    </citation>
    <scope>NUCLEOTIDE SEQUENCE [LARGE SCALE GENOMIC DNA]</scope>
    <source>
        <strain evidence="3 4">DSM 24179</strain>
    </source>
</reference>
<protein>
    <submittedName>
        <fullName evidence="3">WD40 repeat protein</fullName>
    </submittedName>
</protein>
<organism evidence="3 4">
    <name type="scientific">Natronoflexus pectinivorans</name>
    <dbReference type="NCBI Taxonomy" id="682526"/>
    <lineage>
        <taxon>Bacteria</taxon>
        <taxon>Pseudomonadati</taxon>
        <taxon>Bacteroidota</taxon>
        <taxon>Bacteroidia</taxon>
        <taxon>Marinilabiliales</taxon>
        <taxon>Marinilabiliaceae</taxon>
        <taxon>Natronoflexus</taxon>
    </lineage>
</organism>
<dbReference type="InterPro" id="IPR019734">
    <property type="entry name" value="TPR_rpt"/>
</dbReference>
<evidence type="ECO:0000256" key="1">
    <source>
        <dbReference type="PROSITE-ProRule" id="PRU00339"/>
    </source>
</evidence>
<feature type="chain" id="PRO_5020313789" evidence="2">
    <location>
        <begin position="21"/>
        <end position="490"/>
    </location>
</feature>
<dbReference type="AlphaFoldDB" id="A0A4R2GJB4"/>
<sequence>MGKILIIYILILFCSKASYAETPTADLRDKPNWQLRGMARSALRMNDHHQAAIFLEELYRRDASNTHVGMQLGNIYMETRQYRSAKDIFKKIYESDPRSQLEARFNYAYLLKMFQEYEDALEHFELLRMRARRIPGNHITRERVENLIQGCNMAIAHRDTMVHTKIERLGSTINTKQPQTGVIIINNNEFIYGTARKKTPEIIKLDKPYEPVMQFYSANFENDQWTSNPEPPAPFFNLNNYDTGRGAFSPDRQRFYISGCQTRFDGKTICHLFVSKYDNGEWSQPEKLGSSVNNPEYTSTQPTVGTTFDSNLEVLYFISDRSGGAGGMDIWFSVYNKHTGEYQQAQNAGVFINTPQDEVTPFYDVTNRRLYFSSNGLPGYGGFDIFYAEGALVTWQPPVNLGKPINSSWDDTGFTKAGDWGFLTSNRHIEYSENHIFFTPDIYKFRRTDESFFISDINKELDRSEETGAFFNHSMENNRIFKDGVTFEEK</sequence>
<feature type="signal peptide" evidence="2">
    <location>
        <begin position="1"/>
        <end position="20"/>
    </location>
</feature>
<dbReference type="InterPro" id="IPR011990">
    <property type="entry name" value="TPR-like_helical_dom_sf"/>
</dbReference>
<name>A0A4R2GJB4_9BACT</name>
<dbReference type="RefSeq" id="WP_132433403.1">
    <property type="nucleotide sequence ID" value="NZ_SLWK01000004.1"/>
</dbReference>
<evidence type="ECO:0000313" key="3">
    <source>
        <dbReference type="EMBL" id="TCO08819.1"/>
    </source>
</evidence>
<dbReference type="EMBL" id="SLWK01000004">
    <property type="protein sequence ID" value="TCO08819.1"/>
    <property type="molecule type" value="Genomic_DNA"/>
</dbReference>
<proteinExistence type="predicted"/>
<accession>A0A4R2GJB4</accession>
<keyword evidence="4" id="KW-1185">Reference proteome</keyword>
<dbReference type="Pfam" id="PF07676">
    <property type="entry name" value="PD40"/>
    <property type="match status" value="1"/>
</dbReference>
<dbReference type="Proteomes" id="UP000295221">
    <property type="component" value="Unassembled WGS sequence"/>
</dbReference>
<evidence type="ECO:0000313" key="4">
    <source>
        <dbReference type="Proteomes" id="UP000295221"/>
    </source>
</evidence>
<dbReference type="SUPFAM" id="SSF48452">
    <property type="entry name" value="TPR-like"/>
    <property type="match status" value="1"/>
</dbReference>
<keyword evidence="1" id="KW-0802">TPR repeat</keyword>